<evidence type="ECO:0000256" key="9">
    <source>
        <dbReference type="SAM" id="Phobius"/>
    </source>
</evidence>
<feature type="region of interest" description="Disordered" evidence="8">
    <location>
        <begin position="1"/>
        <end position="21"/>
    </location>
</feature>
<keyword evidence="7" id="KW-0653">Protein transport</keyword>
<keyword evidence="11" id="KW-1185">Reference proteome</keyword>
<evidence type="ECO:0000256" key="5">
    <source>
        <dbReference type="ARBA" id="ARBA00022989"/>
    </source>
</evidence>
<accession>A0AAU6WNE0</accession>
<dbReference type="PANTHER" id="PTHR30558:SF3">
    <property type="entry name" value="BIOPOLYMER TRANSPORT PROTEIN EXBD-RELATED"/>
    <property type="match status" value="1"/>
</dbReference>
<dbReference type="EMBL" id="CP154834">
    <property type="protein sequence ID" value="XAO74507.1"/>
    <property type="molecule type" value="Genomic_DNA"/>
</dbReference>
<dbReference type="GO" id="GO:0022857">
    <property type="term" value="F:transmembrane transporter activity"/>
    <property type="evidence" value="ECO:0007669"/>
    <property type="project" value="InterPro"/>
</dbReference>
<proteinExistence type="inferred from homology"/>
<evidence type="ECO:0000256" key="7">
    <source>
        <dbReference type="RuleBase" id="RU003879"/>
    </source>
</evidence>
<organism evidence="10 11">
    <name type="scientific">Chryseobacterium endophyticum</name>
    <dbReference type="NCBI Taxonomy" id="1854762"/>
    <lineage>
        <taxon>Bacteria</taxon>
        <taxon>Pseudomonadati</taxon>
        <taxon>Bacteroidota</taxon>
        <taxon>Flavobacteriia</taxon>
        <taxon>Flavobacteriales</taxon>
        <taxon>Weeksellaceae</taxon>
        <taxon>Chryseobacterium group</taxon>
        <taxon>Chryseobacterium</taxon>
    </lineage>
</organism>
<dbReference type="GO" id="GO:0015031">
    <property type="term" value="P:protein transport"/>
    <property type="evidence" value="ECO:0007669"/>
    <property type="project" value="UniProtKB-KW"/>
</dbReference>
<dbReference type="Pfam" id="PF02472">
    <property type="entry name" value="ExbD"/>
    <property type="match status" value="1"/>
</dbReference>
<feature type="compositionally biased region" description="Basic residues" evidence="8">
    <location>
        <begin position="12"/>
        <end position="21"/>
    </location>
</feature>
<keyword evidence="6 9" id="KW-0472">Membrane</keyword>
<comment type="similarity">
    <text evidence="2 7">Belongs to the ExbD/TolR family.</text>
</comment>
<dbReference type="Proteomes" id="UP001463665">
    <property type="component" value="Chromosome"/>
</dbReference>
<evidence type="ECO:0000256" key="3">
    <source>
        <dbReference type="ARBA" id="ARBA00022475"/>
    </source>
</evidence>
<keyword evidence="7" id="KW-0813">Transport</keyword>
<dbReference type="GO" id="GO:0005886">
    <property type="term" value="C:plasma membrane"/>
    <property type="evidence" value="ECO:0007669"/>
    <property type="project" value="UniProtKB-SubCell"/>
</dbReference>
<evidence type="ECO:0000256" key="8">
    <source>
        <dbReference type="SAM" id="MobiDB-lite"/>
    </source>
</evidence>
<name>A0AAU6WNE0_9FLAO</name>
<keyword evidence="5 9" id="KW-1133">Transmembrane helix</keyword>
<keyword evidence="3" id="KW-1003">Cell membrane</keyword>
<dbReference type="RefSeq" id="WP_294199312.1">
    <property type="nucleotide sequence ID" value="NZ_CP154834.1"/>
</dbReference>
<comment type="subcellular location">
    <subcellularLocation>
        <location evidence="1">Cell membrane</location>
        <topology evidence="1">Single-pass membrane protein</topology>
    </subcellularLocation>
    <subcellularLocation>
        <location evidence="7">Cell membrane</location>
        <topology evidence="7">Single-pass type II membrane protein</topology>
    </subcellularLocation>
</comment>
<evidence type="ECO:0000313" key="11">
    <source>
        <dbReference type="Proteomes" id="UP001463665"/>
    </source>
</evidence>
<keyword evidence="4 7" id="KW-0812">Transmembrane</keyword>
<dbReference type="PANTHER" id="PTHR30558">
    <property type="entry name" value="EXBD MEMBRANE COMPONENT OF PMF-DRIVEN MACROMOLECULE IMPORT SYSTEM"/>
    <property type="match status" value="1"/>
</dbReference>
<gene>
    <name evidence="10" type="ORF">AAFP95_23565</name>
</gene>
<feature type="transmembrane region" description="Helical" evidence="9">
    <location>
        <begin position="25"/>
        <end position="43"/>
    </location>
</feature>
<evidence type="ECO:0000256" key="1">
    <source>
        <dbReference type="ARBA" id="ARBA00004162"/>
    </source>
</evidence>
<protein>
    <submittedName>
        <fullName evidence="10">Biopolymer transporter ExbD</fullName>
    </submittedName>
</protein>
<dbReference type="AlphaFoldDB" id="A0AAU6WNE0"/>
<reference evidence="10 11" key="1">
    <citation type="submission" date="2024-04" db="EMBL/GenBank/DDBJ databases">
        <title>Genome sequencing and assembly of rice foliar adapted Chryseobacterium endophyticum OsEnb-ALM-A6.</title>
        <authorList>
            <person name="Kumar S."/>
            <person name="Javed M."/>
            <person name="Chouhan V."/>
            <person name="Charishma K."/>
            <person name="Patel A."/>
            <person name="Kumar M."/>
            <person name="Sahu K.P."/>
            <person name="Kumar A."/>
        </authorList>
    </citation>
    <scope>NUCLEOTIDE SEQUENCE [LARGE SCALE GENOMIC DNA]</scope>
    <source>
        <strain evidence="10 11">OsEnb-ALM-A6</strain>
    </source>
</reference>
<dbReference type="InterPro" id="IPR003400">
    <property type="entry name" value="ExbD"/>
</dbReference>
<evidence type="ECO:0000256" key="2">
    <source>
        <dbReference type="ARBA" id="ARBA00005811"/>
    </source>
</evidence>
<evidence type="ECO:0000256" key="6">
    <source>
        <dbReference type="ARBA" id="ARBA00023136"/>
    </source>
</evidence>
<evidence type="ECO:0000256" key="4">
    <source>
        <dbReference type="ARBA" id="ARBA00022692"/>
    </source>
</evidence>
<sequence>MAEVQVQEKGGKGGKVRSKKQNTRVDMTPMVDLGFLLITFFMFTTTFSKPNVMDLGLPAKPKDDKQKPPPTEIKLSNSISLLLGKDNKIFWHQQDNTSLTDQNLNETTFDREGVRKVIEQAKANAADKSKFTVIIKPTDDAVYKNFVDILDEMAITKSEQYGVTDLKPWEKAIYDRKVGNSGAAAATTAPATK</sequence>
<evidence type="ECO:0000313" key="10">
    <source>
        <dbReference type="EMBL" id="XAO74507.1"/>
    </source>
</evidence>